<comment type="caution">
    <text evidence="2">The sequence shown here is derived from an EMBL/GenBank/DDBJ whole genome shotgun (WGS) entry which is preliminary data.</text>
</comment>
<keyword evidence="3" id="KW-1185">Reference proteome</keyword>
<sequence length="795" mass="89547">MVLYTLILVQVYRRNRVTAFSSAHEAPSSSSLAFSVWSVLRVLFTLVVSGFMLFMPINEIDSILAVIRYKKIIAQMRGIDNPHPTAFDTYYFCGPRPSFEEAQTSDIPVMWFRNGCVIRRAPSIVAIFVGFLILVELAWSLAKAHHKNKNDVRPQNIANEVSHPSSPSSAALIFFGIPELTAHVALYLQKRALGRLRLVSKALYYAFPIKLGLTLSPSKLTEGNTLEWNLITGRRHAIRSLTMDLDGFQSSPRQRLFLESLFHHFSGLESRTGLERLQVSYWGGVEKDESARVNLELPVLENILSTLSTIKEVSVIFMASGGLPRWFFKLLTRMCDPHYGPQNCIRSSSSSLNQLTQLNLEARVTSSQTEQVEWSDFLLTLKSLPNLKGLSFTNVTLRPTADAVPILAKDAWCPFVGLKSLKLAYKWLGPDRLLEFHLLFPMLEELQIVDCQGGYSSVLIRSTNEILLAAPSPLSTPGGSAFTEDLVTREPVLFPQLRTLRIASKYPGNHGRLVDLVKGRPHLSDLEADILPFTRSDVYELAEQCSLPAACSSSSKARNRFKRLFIHTDMVTELDEFYSAPCFQQLESVFIQSRQLSMSMFPFAMTLKTLHLGGINELLGVDEERILNDVLLQLTNLEVLILDRYISNYNPFQSFGLDPKTSPPSLSSSLSVSGHVGRAQKRRCLSELSIYLQYPRQERLHTASVFAPIASKTFYAGGSFRPLRDIGLMAFKRTDKSLDLNQLEVQILNRFPGLERLTVHLHAETREPMDADVRTLMSRHSHVEVHIVKRDGDKK</sequence>
<dbReference type="OrthoDB" id="2373237at2759"/>
<feature type="transmembrane region" description="Helical" evidence="1">
    <location>
        <begin position="123"/>
        <end position="142"/>
    </location>
</feature>
<reference evidence="2" key="2">
    <citation type="journal article" date="2022" name="Microbiol. Resour. Announc.">
        <title>Whole-Genome Sequence of Entomortierella parvispora E1425, a Mucoromycotan Fungus Associated with Burkholderiaceae-Related Endosymbiotic Bacteria.</title>
        <authorList>
            <person name="Herlambang A."/>
            <person name="Guo Y."/>
            <person name="Takashima Y."/>
            <person name="Narisawa K."/>
            <person name="Ohta H."/>
            <person name="Nishizawa T."/>
        </authorList>
    </citation>
    <scope>NUCLEOTIDE SEQUENCE</scope>
    <source>
        <strain evidence="2">E1425</strain>
    </source>
</reference>
<keyword evidence="1" id="KW-1133">Transmembrane helix</keyword>
<accession>A0A9P3H888</accession>
<dbReference type="AlphaFoldDB" id="A0A9P3H888"/>
<proteinExistence type="predicted"/>
<keyword evidence="1" id="KW-0812">Transmembrane</keyword>
<organism evidence="2 3">
    <name type="scientific">Entomortierella parvispora</name>
    <dbReference type="NCBI Taxonomy" id="205924"/>
    <lineage>
        <taxon>Eukaryota</taxon>
        <taxon>Fungi</taxon>
        <taxon>Fungi incertae sedis</taxon>
        <taxon>Mucoromycota</taxon>
        <taxon>Mortierellomycotina</taxon>
        <taxon>Mortierellomycetes</taxon>
        <taxon>Mortierellales</taxon>
        <taxon>Mortierellaceae</taxon>
        <taxon>Entomortierella</taxon>
    </lineage>
</organism>
<reference evidence="2" key="1">
    <citation type="submission" date="2021-11" db="EMBL/GenBank/DDBJ databases">
        <authorList>
            <person name="Herlambang A."/>
            <person name="Guo Y."/>
            <person name="Takashima Y."/>
            <person name="Nishizawa T."/>
        </authorList>
    </citation>
    <scope>NUCLEOTIDE SEQUENCE</scope>
    <source>
        <strain evidence="2">E1425</strain>
    </source>
</reference>
<dbReference type="SUPFAM" id="SSF52047">
    <property type="entry name" value="RNI-like"/>
    <property type="match status" value="1"/>
</dbReference>
<dbReference type="Proteomes" id="UP000827284">
    <property type="component" value="Unassembled WGS sequence"/>
</dbReference>
<evidence type="ECO:0000313" key="2">
    <source>
        <dbReference type="EMBL" id="GJJ71840.1"/>
    </source>
</evidence>
<keyword evidence="1" id="KW-0472">Membrane</keyword>
<name>A0A9P3H888_9FUNG</name>
<dbReference type="InterPro" id="IPR032675">
    <property type="entry name" value="LRR_dom_sf"/>
</dbReference>
<dbReference type="EMBL" id="BQFW01000006">
    <property type="protein sequence ID" value="GJJ71840.1"/>
    <property type="molecule type" value="Genomic_DNA"/>
</dbReference>
<protein>
    <submittedName>
        <fullName evidence="2">Uncharacterized protein</fullName>
    </submittedName>
</protein>
<evidence type="ECO:0000256" key="1">
    <source>
        <dbReference type="SAM" id="Phobius"/>
    </source>
</evidence>
<gene>
    <name evidence="2" type="ORF">EMPS_04197</name>
</gene>
<evidence type="ECO:0000313" key="3">
    <source>
        <dbReference type="Proteomes" id="UP000827284"/>
    </source>
</evidence>
<dbReference type="Gene3D" id="3.80.10.10">
    <property type="entry name" value="Ribonuclease Inhibitor"/>
    <property type="match status" value="1"/>
</dbReference>